<dbReference type="STRING" id="634498.mru_0025"/>
<accession>D3E4I1</accession>
<organism evidence="1 2">
    <name type="scientific">Methanobrevibacter ruminantium (strain ATCC 35063 / DSM 1093 / JCM 13430 / OCM 146 / M1)</name>
    <name type="common">Methanobacterium ruminantium</name>
    <dbReference type="NCBI Taxonomy" id="634498"/>
    <lineage>
        <taxon>Archaea</taxon>
        <taxon>Methanobacteriati</taxon>
        <taxon>Methanobacteriota</taxon>
        <taxon>Methanomada group</taxon>
        <taxon>Methanobacteria</taxon>
        <taxon>Methanobacteriales</taxon>
        <taxon>Methanobacteriaceae</taxon>
        <taxon>Methanobrevibacter</taxon>
    </lineage>
</organism>
<sequence length="193" mass="22435">MTNRGTAEGTEEEISFVKLLNKKEDLSYWDVLNLDHNCHFAIHVLYQKFSKISNKKVYPKADVYIAKGNVPYSYLEDNDFYLSEDNTEDFDLEPIKYTGISVKLQNSSRYQITKMGPNTFKDIFGCYELGAGASIYCRDVDDLEKNPQVLTGWNTNFEDFIKYFKSFDVVSSSDLDISSYKKLKVFLIKRLRK</sequence>
<name>D3E4I1_METRM</name>
<protein>
    <submittedName>
        <fullName evidence="1">Uncharacterized protein</fullName>
    </submittedName>
</protein>
<dbReference type="HOGENOM" id="CLU_1406004_0_0_2"/>
<evidence type="ECO:0000313" key="1">
    <source>
        <dbReference type="EMBL" id="ADC45877.1"/>
    </source>
</evidence>
<dbReference type="EMBL" id="CP001719">
    <property type="protein sequence ID" value="ADC45877.1"/>
    <property type="molecule type" value="Genomic_DNA"/>
</dbReference>
<dbReference type="REBASE" id="23634">
    <property type="entry name" value="MruORF26P"/>
</dbReference>
<reference evidence="1 2" key="1">
    <citation type="journal article" date="2010" name="PLoS ONE">
        <title>The genome sequence of the rumen methanogen Methanobrevibacter ruminantium reveals new possibilities for controlling ruminant methane emissions.</title>
        <authorList>
            <person name="Leahy S.C."/>
            <person name="Kelly W.J."/>
            <person name="Altermann E."/>
            <person name="Ronimus R.S."/>
            <person name="Yeoman C.J."/>
            <person name="Pacheco D.M."/>
            <person name="Li D."/>
            <person name="Kong Z."/>
            <person name="McTavish S."/>
            <person name="Sang C."/>
            <person name="Lambie S.C."/>
            <person name="Janssen P.H."/>
            <person name="Dey D."/>
            <person name="Attwood G.T."/>
        </authorList>
    </citation>
    <scope>NUCLEOTIDE SEQUENCE [LARGE SCALE GENOMIC DNA]</scope>
    <source>
        <strain evidence="2">ATCC 35063 / DSM 1093 / JCM 13430 / OCM 146 / M1</strain>
    </source>
</reference>
<gene>
    <name evidence="1" type="ordered locus">mru_0025</name>
</gene>
<dbReference type="KEGG" id="mru:mru_0025"/>
<evidence type="ECO:0000313" key="2">
    <source>
        <dbReference type="Proteomes" id="UP000008680"/>
    </source>
</evidence>
<dbReference type="PATRIC" id="fig|634498.28.peg.26"/>
<proteinExistence type="predicted"/>
<dbReference type="GeneID" id="8769642"/>
<dbReference type="AlphaFoldDB" id="D3E4I1"/>
<dbReference type="Proteomes" id="UP000008680">
    <property type="component" value="Chromosome"/>
</dbReference>
<dbReference type="RefSeq" id="WP_012954833.1">
    <property type="nucleotide sequence ID" value="NC_013790.1"/>
</dbReference>
<dbReference type="OrthoDB" id="383215at2157"/>
<keyword evidence="2" id="KW-1185">Reference proteome</keyword>